<dbReference type="PROSITE" id="PS50261">
    <property type="entry name" value="G_PROTEIN_RECEP_F2_4"/>
    <property type="match status" value="1"/>
</dbReference>
<comment type="subcellular location">
    <subcellularLocation>
        <location evidence="1">Membrane</location>
        <topology evidence="1">Multi-pass membrane protein</topology>
    </subcellularLocation>
</comment>
<feature type="transmembrane region" description="Helical" evidence="5">
    <location>
        <begin position="100"/>
        <end position="125"/>
    </location>
</feature>
<dbReference type="GO" id="GO:0007189">
    <property type="term" value="P:adenylate cyclase-activating G protein-coupled receptor signaling pathway"/>
    <property type="evidence" value="ECO:0007669"/>
    <property type="project" value="TreeGrafter"/>
</dbReference>
<feature type="domain" description="G-protein coupled receptors family 1 profile" evidence="7">
    <location>
        <begin position="44"/>
        <end position="154"/>
    </location>
</feature>
<keyword evidence="9" id="KW-1185">Reference proteome</keyword>
<dbReference type="AlphaFoldDB" id="A0AAD9V300"/>
<dbReference type="PANTHER" id="PTHR23112">
    <property type="entry name" value="G PROTEIN-COUPLED RECEPTOR 157-RELATED"/>
    <property type="match status" value="1"/>
</dbReference>
<dbReference type="PRINTS" id="PR02001">
    <property type="entry name" value="GCR1CAMPR"/>
</dbReference>
<proteinExistence type="predicted"/>
<feature type="transmembrane region" description="Helical" evidence="5">
    <location>
        <begin position="272"/>
        <end position="298"/>
    </location>
</feature>
<evidence type="ECO:0000256" key="2">
    <source>
        <dbReference type="ARBA" id="ARBA00022692"/>
    </source>
</evidence>
<feature type="domain" description="G-protein coupled receptors family 2 profile 2" evidence="6">
    <location>
        <begin position="30"/>
        <end position="299"/>
    </location>
</feature>
<evidence type="ECO:0000259" key="6">
    <source>
        <dbReference type="PROSITE" id="PS50261"/>
    </source>
</evidence>
<dbReference type="InterPro" id="IPR017981">
    <property type="entry name" value="GPCR_2-like_7TM"/>
</dbReference>
<comment type="caution">
    <text evidence="8">The sequence shown here is derived from an EMBL/GenBank/DDBJ whole genome shotgun (WGS) entry which is preliminary data.</text>
</comment>
<dbReference type="InterPro" id="IPR022343">
    <property type="entry name" value="GCR1-cAMP_receptor"/>
</dbReference>
<dbReference type="Gene3D" id="1.20.1070.10">
    <property type="entry name" value="Rhodopsin 7-helix transmembrane proteins"/>
    <property type="match status" value="1"/>
</dbReference>
<dbReference type="SUPFAM" id="SSF81321">
    <property type="entry name" value="Family A G protein-coupled receptor-like"/>
    <property type="match status" value="1"/>
</dbReference>
<dbReference type="InterPro" id="IPR017452">
    <property type="entry name" value="GPCR_Rhodpsn_7TM"/>
</dbReference>
<keyword evidence="4 5" id="KW-0472">Membrane</keyword>
<evidence type="ECO:0000256" key="1">
    <source>
        <dbReference type="ARBA" id="ARBA00004141"/>
    </source>
</evidence>
<evidence type="ECO:0000256" key="4">
    <source>
        <dbReference type="ARBA" id="ARBA00023136"/>
    </source>
</evidence>
<dbReference type="Pfam" id="PF05462">
    <property type="entry name" value="Dicty_CAR"/>
    <property type="match status" value="1"/>
</dbReference>
<dbReference type="GO" id="GO:0007166">
    <property type="term" value="P:cell surface receptor signaling pathway"/>
    <property type="evidence" value="ECO:0007669"/>
    <property type="project" value="InterPro"/>
</dbReference>
<dbReference type="GO" id="GO:0004930">
    <property type="term" value="F:G protein-coupled receptor activity"/>
    <property type="evidence" value="ECO:0007669"/>
    <property type="project" value="TreeGrafter"/>
</dbReference>
<feature type="transmembrane region" description="Helical" evidence="5">
    <location>
        <begin position="32"/>
        <end position="54"/>
    </location>
</feature>
<evidence type="ECO:0000313" key="9">
    <source>
        <dbReference type="Proteomes" id="UP001249851"/>
    </source>
</evidence>
<accession>A0AAD9V300</accession>
<feature type="transmembrane region" description="Helical" evidence="5">
    <location>
        <begin position="66"/>
        <end position="88"/>
    </location>
</feature>
<evidence type="ECO:0000259" key="7">
    <source>
        <dbReference type="PROSITE" id="PS50262"/>
    </source>
</evidence>
<protein>
    <submittedName>
        <fullName evidence="8">G-protein coupled receptor 157</fullName>
    </submittedName>
</protein>
<reference evidence="8" key="1">
    <citation type="journal article" date="2023" name="G3 (Bethesda)">
        <title>Whole genome assembly and annotation of the endangered Caribbean coral Acropora cervicornis.</title>
        <authorList>
            <person name="Selwyn J.D."/>
            <person name="Vollmer S.V."/>
        </authorList>
    </citation>
    <scope>NUCLEOTIDE SEQUENCE</scope>
    <source>
        <strain evidence="8">K2</strain>
    </source>
</reference>
<dbReference type="EMBL" id="JARQWQ010000040">
    <property type="protein sequence ID" value="KAK2559321.1"/>
    <property type="molecule type" value="Genomic_DNA"/>
</dbReference>
<keyword evidence="8" id="KW-0675">Receptor</keyword>
<name>A0AAD9V300_ACRCE</name>
<dbReference type="GO" id="GO:0005886">
    <property type="term" value="C:plasma membrane"/>
    <property type="evidence" value="ECO:0007669"/>
    <property type="project" value="TreeGrafter"/>
</dbReference>
<dbReference type="PROSITE" id="PS50262">
    <property type="entry name" value="G_PROTEIN_RECEP_F1_2"/>
    <property type="match status" value="1"/>
</dbReference>
<dbReference type="Proteomes" id="UP001249851">
    <property type="component" value="Unassembled WGS sequence"/>
</dbReference>
<dbReference type="PANTHER" id="PTHR23112:SF47">
    <property type="entry name" value="G-PROTEIN COUPLED RECEPTOR 157"/>
    <property type="match status" value="1"/>
</dbReference>
<gene>
    <name evidence="8" type="ORF">P5673_017931</name>
</gene>
<keyword evidence="3 5" id="KW-1133">Transmembrane helix</keyword>
<evidence type="ECO:0000313" key="8">
    <source>
        <dbReference type="EMBL" id="KAK2559321.1"/>
    </source>
</evidence>
<keyword evidence="2 5" id="KW-0812">Transmembrane</keyword>
<reference evidence="8" key="2">
    <citation type="journal article" date="2023" name="Science">
        <title>Genomic signatures of disease resistance in endangered staghorn corals.</title>
        <authorList>
            <person name="Vollmer S.V."/>
            <person name="Selwyn J.D."/>
            <person name="Despard B.A."/>
            <person name="Roesel C.L."/>
        </authorList>
    </citation>
    <scope>NUCLEOTIDE SEQUENCE</scope>
    <source>
        <strain evidence="8">K2</strain>
    </source>
</reference>
<evidence type="ECO:0000256" key="5">
    <source>
        <dbReference type="SAM" id="Phobius"/>
    </source>
</evidence>
<feature type="transmembrane region" description="Helical" evidence="5">
    <location>
        <begin position="241"/>
        <end position="260"/>
    </location>
</feature>
<feature type="transmembrane region" description="Helical" evidence="5">
    <location>
        <begin position="137"/>
        <end position="159"/>
    </location>
</feature>
<organism evidence="8 9">
    <name type="scientific">Acropora cervicornis</name>
    <name type="common">Staghorn coral</name>
    <dbReference type="NCBI Taxonomy" id="6130"/>
    <lineage>
        <taxon>Eukaryota</taxon>
        <taxon>Metazoa</taxon>
        <taxon>Cnidaria</taxon>
        <taxon>Anthozoa</taxon>
        <taxon>Hexacorallia</taxon>
        <taxon>Scleractinia</taxon>
        <taxon>Astrocoeniina</taxon>
        <taxon>Acroporidae</taxon>
        <taxon>Acropora</taxon>
    </lineage>
</organism>
<sequence>MESALLNSFDQFKSETGIPQQAQAAHTSVNRILSTTVAFLSMVGAVIIVVTFIVYPDIRTNSRRIIVYISISDFSVACLNTVGLYNPAISDSKLTCKLQATLTIVAVLSSFLWTVNLSLYFYMTICKNISTAAEKRMMTLFHVTAWGFPIMIAVFAYGLRGVGYPRDMVSSGWCWISTDKPWWQVVLWMSLTGKAWEISAYIVISVLFALVKQEMARGLIPRRHLLTPKALEVVKKADRKFKFIPIIFILLRIWGTIRFFRFLAHHPEDPPLLKWLVVLHGVGDNSQGFANFVLFCLFTDKIKEKFKLGCNSVKPYCFRISNKNQVLDSQSTNFPLNTTSDLSSYGAGDFVTLTAYSV</sequence>
<evidence type="ECO:0000256" key="3">
    <source>
        <dbReference type="ARBA" id="ARBA00022989"/>
    </source>
</evidence>